<accession>A0A517YR65</accession>
<keyword evidence="1" id="KW-0472">Membrane</keyword>
<keyword evidence="4" id="KW-1185">Reference proteome</keyword>
<feature type="chain" id="PRO_5022137639" description="PEP-CTERM sorting domain-containing protein" evidence="2">
    <location>
        <begin position="25"/>
        <end position="213"/>
    </location>
</feature>
<proteinExistence type="predicted"/>
<protein>
    <recommendedName>
        <fullName evidence="5">PEP-CTERM sorting domain-containing protein</fullName>
    </recommendedName>
</protein>
<keyword evidence="2" id="KW-0732">Signal</keyword>
<evidence type="ECO:0008006" key="5">
    <source>
        <dbReference type="Google" id="ProtNLM"/>
    </source>
</evidence>
<evidence type="ECO:0000256" key="1">
    <source>
        <dbReference type="SAM" id="Phobius"/>
    </source>
</evidence>
<dbReference type="KEGG" id="pcor:KS4_07520"/>
<name>A0A517YR65_9BACT</name>
<feature type="transmembrane region" description="Helical" evidence="1">
    <location>
        <begin position="187"/>
        <end position="207"/>
    </location>
</feature>
<dbReference type="AlphaFoldDB" id="A0A517YR65"/>
<dbReference type="EMBL" id="CP036425">
    <property type="protein sequence ID" value="QDU32718.1"/>
    <property type="molecule type" value="Genomic_DNA"/>
</dbReference>
<evidence type="ECO:0000313" key="4">
    <source>
        <dbReference type="Proteomes" id="UP000317369"/>
    </source>
</evidence>
<keyword evidence="1" id="KW-0812">Transmembrane</keyword>
<dbReference type="RefSeq" id="WP_145074733.1">
    <property type="nucleotide sequence ID" value="NZ_CP036425.1"/>
</dbReference>
<evidence type="ECO:0000256" key="2">
    <source>
        <dbReference type="SAM" id="SignalP"/>
    </source>
</evidence>
<sequence precursor="true">MGRTTKIIKTSVLASALIAGPAMAASYTYSKGDWAPPGSENPPFSVSNTWNVDNSVTSAGTIEVWFFGDLDNIDENVQIQFESFDLGTLLDGNIGNDVFNAGAAGDPFYDGSVSNLQYGTFNNLGANVTDTGTQQVQIHYGKVSVSKDVIDALVADGMVSFSLNFTGDVENLMPPAPVDDWLQVKLTYVPTPAAASMGLAALAALAFRRKRDK</sequence>
<dbReference type="Proteomes" id="UP000317369">
    <property type="component" value="Chromosome"/>
</dbReference>
<feature type="signal peptide" evidence="2">
    <location>
        <begin position="1"/>
        <end position="24"/>
    </location>
</feature>
<evidence type="ECO:0000313" key="3">
    <source>
        <dbReference type="EMBL" id="QDU32718.1"/>
    </source>
</evidence>
<reference evidence="3 4" key="1">
    <citation type="submission" date="2019-02" db="EMBL/GenBank/DDBJ databases">
        <title>Deep-cultivation of Planctomycetes and their phenomic and genomic characterization uncovers novel biology.</title>
        <authorList>
            <person name="Wiegand S."/>
            <person name="Jogler M."/>
            <person name="Boedeker C."/>
            <person name="Pinto D."/>
            <person name="Vollmers J."/>
            <person name="Rivas-Marin E."/>
            <person name="Kohn T."/>
            <person name="Peeters S.H."/>
            <person name="Heuer A."/>
            <person name="Rast P."/>
            <person name="Oberbeckmann S."/>
            <person name="Bunk B."/>
            <person name="Jeske O."/>
            <person name="Meyerdierks A."/>
            <person name="Storesund J.E."/>
            <person name="Kallscheuer N."/>
            <person name="Luecker S."/>
            <person name="Lage O.M."/>
            <person name="Pohl T."/>
            <person name="Merkel B.J."/>
            <person name="Hornburger P."/>
            <person name="Mueller R.-W."/>
            <person name="Bruemmer F."/>
            <person name="Labrenz M."/>
            <person name="Spormann A.M."/>
            <person name="Op den Camp H."/>
            <person name="Overmann J."/>
            <person name="Amann R."/>
            <person name="Jetten M.S.M."/>
            <person name="Mascher T."/>
            <person name="Medema M.H."/>
            <person name="Devos D.P."/>
            <person name="Kaster A.-K."/>
            <person name="Ovreas L."/>
            <person name="Rohde M."/>
            <person name="Galperin M.Y."/>
            <person name="Jogler C."/>
        </authorList>
    </citation>
    <scope>NUCLEOTIDE SEQUENCE [LARGE SCALE GENOMIC DNA]</scope>
    <source>
        <strain evidence="3 4">KS4</strain>
    </source>
</reference>
<keyword evidence="1" id="KW-1133">Transmembrane helix</keyword>
<gene>
    <name evidence="3" type="ORF">KS4_07520</name>
</gene>
<organism evidence="3 4">
    <name type="scientific">Poriferisphaera corsica</name>
    <dbReference type="NCBI Taxonomy" id="2528020"/>
    <lineage>
        <taxon>Bacteria</taxon>
        <taxon>Pseudomonadati</taxon>
        <taxon>Planctomycetota</taxon>
        <taxon>Phycisphaerae</taxon>
        <taxon>Phycisphaerales</taxon>
        <taxon>Phycisphaeraceae</taxon>
        <taxon>Poriferisphaera</taxon>
    </lineage>
</organism>